<dbReference type="AlphaFoldDB" id="A0ABD2KPV4"/>
<comment type="caution">
    <text evidence="1">The sequence shown here is derived from an EMBL/GenBank/DDBJ whole genome shotgun (WGS) entry which is preliminary data.</text>
</comment>
<proteinExistence type="predicted"/>
<name>A0ABD2KPV4_9BILA</name>
<dbReference type="EMBL" id="JBICBT010000693">
    <property type="protein sequence ID" value="KAL3104992.1"/>
    <property type="molecule type" value="Genomic_DNA"/>
</dbReference>
<gene>
    <name evidence="1" type="ORF">niasHT_028524</name>
</gene>
<organism evidence="1 2">
    <name type="scientific">Heterodera trifolii</name>
    <dbReference type="NCBI Taxonomy" id="157864"/>
    <lineage>
        <taxon>Eukaryota</taxon>
        <taxon>Metazoa</taxon>
        <taxon>Ecdysozoa</taxon>
        <taxon>Nematoda</taxon>
        <taxon>Chromadorea</taxon>
        <taxon>Rhabditida</taxon>
        <taxon>Tylenchina</taxon>
        <taxon>Tylenchomorpha</taxon>
        <taxon>Tylenchoidea</taxon>
        <taxon>Heteroderidae</taxon>
        <taxon>Heteroderinae</taxon>
        <taxon>Heterodera</taxon>
    </lineage>
</organism>
<sequence>MFFKFVCELLRDGQPCLQEFTTTTKRMVRQRRAHSAAERMVPYVCNYCSGCSFYEQNFRRHMVHSHPALSTHPPLHGGAPVGIRAYIVPNNPMPGLSFEGFFAQESIFAIENALQLAQNIYLASHAEQANIHTSHLHCAFRVRDNGAFNCSGGFCFFLLACHAACAPS</sequence>
<evidence type="ECO:0000313" key="1">
    <source>
        <dbReference type="EMBL" id="KAL3104992.1"/>
    </source>
</evidence>
<protein>
    <recommendedName>
        <fullName evidence="3">C2H2-type domain-containing protein</fullName>
    </recommendedName>
</protein>
<dbReference type="Proteomes" id="UP001620626">
    <property type="component" value="Unassembled WGS sequence"/>
</dbReference>
<evidence type="ECO:0000313" key="2">
    <source>
        <dbReference type="Proteomes" id="UP001620626"/>
    </source>
</evidence>
<keyword evidence="2" id="KW-1185">Reference proteome</keyword>
<reference evidence="1 2" key="1">
    <citation type="submission" date="2024-10" db="EMBL/GenBank/DDBJ databases">
        <authorList>
            <person name="Kim D."/>
        </authorList>
    </citation>
    <scope>NUCLEOTIDE SEQUENCE [LARGE SCALE GENOMIC DNA]</scope>
    <source>
        <strain evidence="1">BH-2024</strain>
    </source>
</reference>
<accession>A0ABD2KPV4</accession>
<evidence type="ECO:0008006" key="3">
    <source>
        <dbReference type="Google" id="ProtNLM"/>
    </source>
</evidence>